<dbReference type="AlphaFoldDB" id="A0A975GRV4"/>
<feature type="coiled-coil region" evidence="1">
    <location>
        <begin position="59"/>
        <end position="89"/>
    </location>
</feature>
<evidence type="ECO:0000313" key="4">
    <source>
        <dbReference type="Proteomes" id="UP000663722"/>
    </source>
</evidence>
<dbReference type="KEGG" id="dmm:dnm_064190"/>
<evidence type="ECO:0000256" key="2">
    <source>
        <dbReference type="SAM" id="Phobius"/>
    </source>
</evidence>
<keyword evidence="1" id="KW-0175">Coiled coil</keyword>
<proteinExistence type="predicted"/>
<keyword evidence="2" id="KW-0472">Membrane</keyword>
<keyword evidence="4" id="KW-1185">Reference proteome</keyword>
<dbReference type="EMBL" id="CP061800">
    <property type="protein sequence ID" value="QTA90358.1"/>
    <property type="molecule type" value="Genomic_DNA"/>
</dbReference>
<gene>
    <name evidence="3" type="ORF">dnm_064190</name>
</gene>
<evidence type="ECO:0000256" key="1">
    <source>
        <dbReference type="SAM" id="Coils"/>
    </source>
</evidence>
<name>A0A975GRV4_9BACT</name>
<feature type="transmembrane region" description="Helical" evidence="2">
    <location>
        <begin position="28"/>
        <end position="46"/>
    </location>
</feature>
<sequence length="119" mass="14241">MKRFWTLFSAFALASVLLWGIFTHNVWYKEGVIIGLLFVILILIIMQQRRYQLMTALLEQKVLERTAELSQLNEELKEQIHEHIQMEIALRESEKLFQKYFELNLGGWLFFLLTKDGFM</sequence>
<organism evidence="3 4">
    <name type="scientific">Desulfonema magnum</name>
    <dbReference type="NCBI Taxonomy" id="45655"/>
    <lineage>
        <taxon>Bacteria</taxon>
        <taxon>Pseudomonadati</taxon>
        <taxon>Thermodesulfobacteriota</taxon>
        <taxon>Desulfobacteria</taxon>
        <taxon>Desulfobacterales</taxon>
        <taxon>Desulfococcaceae</taxon>
        <taxon>Desulfonema</taxon>
    </lineage>
</organism>
<reference evidence="3" key="1">
    <citation type="journal article" date="2021" name="Microb. Physiol.">
        <title>Proteogenomic Insights into the Physiology of Marine, Sulfate-Reducing, Filamentous Desulfonema limicola and Desulfonema magnum.</title>
        <authorList>
            <person name="Schnaars V."/>
            <person name="Wohlbrand L."/>
            <person name="Scheve S."/>
            <person name="Hinrichs C."/>
            <person name="Reinhardt R."/>
            <person name="Rabus R."/>
        </authorList>
    </citation>
    <scope>NUCLEOTIDE SEQUENCE</scope>
    <source>
        <strain evidence="3">4be13</strain>
    </source>
</reference>
<dbReference type="RefSeq" id="WP_207678595.1">
    <property type="nucleotide sequence ID" value="NZ_CP061800.1"/>
</dbReference>
<dbReference type="Proteomes" id="UP000663722">
    <property type="component" value="Chromosome"/>
</dbReference>
<keyword evidence="2" id="KW-1133">Transmembrane helix</keyword>
<evidence type="ECO:0000313" key="3">
    <source>
        <dbReference type="EMBL" id="QTA90358.1"/>
    </source>
</evidence>
<protein>
    <submittedName>
        <fullName evidence="3">Uncharacterized protein</fullName>
    </submittedName>
</protein>
<keyword evidence="2" id="KW-0812">Transmembrane</keyword>
<accession>A0A975GRV4</accession>